<organism evidence="1 2">
    <name type="scientific">Adlercreutzia faecimuris</name>
    <dbReference type="NCBI Taxonomy" id="2897341"/>
    <lineage>
        <taxon>Bacteria</taxon>
        <taxon>Bacillati</taxon>
        <taxon>Actinomycetota</taxon>
        <taxon>Coriobacteriia</taxon>
        <taxon>Eggerthellales</taxon>
        <taxon>Eggerthellaceae</taxon>
        <taxon>Adlercreutzia</taxon>
    </lineage>
</organism>
<name>A0ABS9WHK6_9ACTN</name>
<reference evidence="1" key="1">
    <citation type="submission" date="2021-11" db="EMBL/GenBank/DDBJ databases">
        <title>A Novel Adlercreutzia Species, isolated from a Allomyrina dichotoma larva feces.</title>
        <authorList>
            <person name="Suh M.K."/>
        </authorList>
    </citation>
    <scope>NUCLEOTIDE SEQUENCE</scope>
    <source>
        <strain evidence="1">JBNU-10</strain>
    </source>
</reference>
<proteinExistence type="predicted"/>
<dbReference type="RefSeq" id="WP_242165507.1">
    <property type="nucleotide sequence ID" value="NZ_JAJMLW010000003.1"/>
</dbReference>
<evidence type="ECO:0000313" key="2">
    <source>
        <dbReference type="Proteomes" id="UP001430755"/>
    </source>
</evidence>
<gene>
    <name evidence="1" type="ORF">LPT13_08250</name>
</gene>
<comment type="caution">
    <text evidence="1">The sequence shown here is derived from an EMBL/GenBank/DDBJ whole genome shotgun (WGS) entry which is preliminary data.</text>
</comment>
<sequence length="129" mass="14711">MADIRCRRFSDILRTKEDHYPYSDRYISEVHDSSTKTGRTEREHMVEWFRANETKGGGSYSRQTPNSSARRCYNSLMNAASLLWIAEAVGIDELTVKIAYEAAVGAGDYRRACGAIRKIITWDMVYACV</sequence>
<dbReference type="EMBL" id="JAJMLW010000003">
    <property type="protein sequence ID" value="MCI2242339.1"/>
    <property type="molecule type" value="Genomic_DNA"/>
</dbReference>
<protein>
    <submittedName>
        <fullName evidence="1">Uncharacterized protein</fullName>
    </submittedName>
</protein>
<evidence type="ECO:0000313" key="1">
    <source>
        <dbReference type="EMBL" id="MCI2242339.1"/>
    </source>
</evidence>
<keyword evidence="2" id="KW-1185">Reference proteome</keyword>
<accession>A0ABS9WHK6</accession>
<dbReference type="Proteomes" id="UP001430755">
    <property type="component" value="Unassembled WGS sequence"/>
</dbReference>